<name>A0A7M2WXS3_9BACT</name>
<dbReference type="EMBL" id="CP063458">
    <property type="protein sequence ID" value="QOV90285.1"/>
    <property type="molecule type" value="Genomic_DNA"/>
</dbReference>
<feature type="transmembrane region" description="Helical" evidence="1">
    <location>
        <begin position="213"/>
        <end position="233"/>
    </location>
</feature>
<keyword evidence="3" id="KW-1185">Reference proteome</keyword>
<feature type="transmembrane region" description="Helical" evidence="1">
    <location>
        <begin position="327"/>
        <end position="348"/>
    </location>
</feature>
<keyword evidence="1" id="KW-1133">Transmembrane helix</keyword>
<proteinExistence type="predicted"/>
<feature type="transmembrane region" description="Helical" evidence="1">
    <location>
        <begin position="296"/>
        <end position="315"/>
    </location>
</feature>
<dbReference type="AlphaFoldDB" id="A0A7M2WXS3"/>
<dbReference type="KEGG" id="hbs:IPV69_02620"/>
<sequence>MTTPALSQSDRSADRLSWGLIALLAFTGLLACFATLPLIWDGAYQFANTLQHGRPHVYVGSWQHAYQGRFHTWFLWWPVVWASKFTDHPLILQAIYGMPFLLAPAFSLAACWWIVRKQSPGLMLWALFGIAIGPLPGQCFAINDSILLHHLLWPIFVAMFVGLSWPKIVLLSVLAFFQLAQPMGIANCVGAAIAGVLVAWARPDLRRRQFVRAGLLLAVAVLGVARLIAYPDSQAADEASPMEVIKRWHNGVEGLPLAGMIFFWLAALAAGLTTWIGDRCDDTVDHRRRREFCNGLGWLAVACATIGAAFWAGWAMDEQRWRLAVDYRRFVLPLSLPFFLAATIEGVVTATRQASIPRTIAPVPERRALPIILAATFAVVLVIQSSLWFQLVRRLRWEVNSSAQAVVHKASLPWTRGTALDHWSLPTVYLAIEGRHQHKALLFADEWAAPLHESPPRIPIVQWESYPVDPGAEGYYRFDLQPRP</sequence>
<organism evidence="2 3">
    <name type="scientific">Humisphaera borealis</name>
    <dbReference type="NCBI Taxonomy" id="2807512"/>
    <lineage>
        <taxon>Bacteria</taxon>
        <taxon>Pseudomonadati</taxon>
        <taxon>Planctomycetota</taxon>
        <taxon>Phycisphaerae</taxon>
        <taxon>Tepidisphaerales</taxon>
        <taxon>Tepidisphaeraceae</taxon>
        <taxon>Humisphaera</taxon>
    </lineage>
</organism>
<keyword evidence="1" id="KW-0812">Transmembrane</keyword>
<feature type="transmembrane region" description="Helical" evidence="1">
    <location>
        <begin position="368"/>
        <end position="389"/>
    </location>
</feature>
<dbReference type="Proteomes" id="UP000593765">
    <property type="component" value="Chromosome"/>
</dbReference>
<accession>A0A7M2WXS3</accession>
<reference evidence="2 3" key="1">
    <citation type="submission" date="2020-10" db="EMBL/GenBank/DDBJ databases">
        <title>Wide distribution of Phycisphaera-like planctomycetes from WD2101 soil group in peatlands and genome analysis of the first cultivated representative.</title>
        <authorList>
            <person name="Dedysh S.N."/>
            <person name="Beletsky A.V."/>
            <person name="Ivanova A."/>
            <person name="Kulichevskaya I.S."/>
            <person name="Suzina N.E."/>
            <person name="Philippov D.A."/>
            <person name="Rakitin A.L."/>
            <person name="Mardanov A.V."/>
            <person name="Ravin N.V."/>
        </authorList>
    </citation>
    <scope>NUCLEOTIDE SEQUENCE [LARGE SCALE GENOMIC DNA]</scope>
    <source>
        <strain evidence="2 3">M1803</strain>
    </source>
</reference>
<evidence type="ECO:0000313" key="2">
    <source>
        <dbReference type="EMBL" id="QOV90285.1"/>
    </source>
</evidence>
<keyword evidence="1" id="KW-0472">Membrane</keyword>
<feature type="transmembrane region" description="Helical" evidence="1">
    <location>
        <begin position="155"/>
        <end position="177"/>
    </location>
</feature>
<feature type="transmembrane region" description="Helical" evidence="1">
    <location>
        <begin position="90"/>
        <end position="115"/>
    </location>
</feature>
<evidence type="ECO:0000313" key="3">
    <source>
        <dbReference type="Proteomes" id="UP000593765"/>
    </source>
</evidence>
<protein>
    <submittedName>
        <fullName evidence="2">Uncharacterized protein</fullName>
    </submittedName>
</protein>
<feature type="transmembrane region" description="Helical" evidence="1">
    <location>
        <begin position="122"/>
        <end position="143"/>
    </location>
</feature>
<dbReference type="RefSeq" id="WP_206293363.1">
    <property type="nucleotide sequence ID" value="NZ_CP063458.1"/>
</dbReference>
<evidence type="ECO:0000256" key="1">
    <source>
        <dbReference type="SAM" id="Phobius"/>
    </source>
</evidence>
<feature type="transmembrane region" description="Helical" evidence="1">
    <location>
        <begin position="254"/>
        <end position="276"/>
    </location>
</feature>
<gene>
    <name evidence="2" type="ORF">IPV69_02620</name>
</gene>
<feature type="transmembrane region" description="Helical" evidence="1">
    <location>
        <begin position="20"/>
        <end position="40"/>
    </location>
</feature>